<evidence type="ECO:0000256" key="1">
    <source>
        <dbReference type="SAM" id="MobiDB-lite"/>
    </source>
</evidence>
<evidence type="ECO:0000313" key="2">
    <source>
        <dbReference type="EMBL" id="CDX56461.1"/>
    </source>
</evidence>
<sequence>MRSAFSWITTRLRLSLSTNGLNAKTASQERQPPNVSLPDVAGKSSGGVVRSANSRCCWFASAPIRINLGQD</sequence>
<gene>
    <name evidence="2" type="ORF">MPL1032_20553</name>
</gene>
<evidence type="ECO:0000313" key="3">
    <source>
        <dbReference type="Proteomes" id="UP000182888"/>
    </source>
</evidence>
<dbReference type="EMBL" id="CCND01000012">
    <property type="protein sequence ID" value="CDX56461.1"/>
    <property type="molecule type" value="Genomic_DNA"/>
</dbReference>
<name>A0A0K2VY28_MESPL</name>
<feature type="compositionally biased region" description="Polar residues" evidence="1">
    <location>
        <begin position="21"/>
        <end position="34"/>
    </location>
</feature>
<dbReference type="Proteomes" id="UP000182888">
    <property type="component" value="Unassembled WGS sequence"/>
</dbReference>
<organism evidence="2 3">
    <name type="scientific">Mesorhizobium plurifarium</name>
    <dbReference type="NCBI Taxonomy" id="69974"/>
    <lineage>
        <taxon>Bacteria</taxon>
        <taxon>Pseudomonadati</taxon>
        <taxon>Pseudomonadota</taxon>
        <taxon>Alphaproteobacteria</taxon>
        <taxon>Hyphomicrobiales</taxon>
        <taxon>Phyllobacteriaceae</taxon>
        <taxon>Mesorhizobium</taxon>
    </lineage>
</organism>
<feature type="region of interest" description="Disordered" evidence="1">
    <location>
        <begin position="21"/>
        <end position="49"/>
    </location>
</feature>
<accession>A0A0K2VY28</accession>
<dbReference type="AlphaFoldDB" id="A0A0K2VY28"/>
<protein>
    <submittedName>
        <fullName evidence="2">Uncharacterized protein</fullName>
    </submittedName>
</protein>
<proteinExistence type="predicted"/>
<reference evidence="3" key="1">
    <citation type="submission" date="2014-08" db="EMBL/GenBank/DDBJ databases">
        <authorList>
            <person name="Edwards T."/>
        </authorList>
    </citation>
    <scope>NUCLEOTIDE SEQUENCE [LARGE SCALE GENOMIC DNA]</scope>
</reference>